<proteinExistence type="inferred from homology"/>
<dbReference type="EMBL" id="MSZX01000014">
    <property type="protein sequence ID" value="OPA73802.1"/>
    <property type="molecule type" value="Genomic_DNA"/>
</dbReference>
<dbReference type="AlphaFoldDB" id="A0A1T2X1R6"/>
<dbReference type="Proteomes" id="UP000190188">
    <property type="component" value="Unassembled WGS sequence"/>
</dbReference>
<comment type="similarity">
    <text evidence="1">Belongs to the pseudomonas-type ThrB family.</text>
</comment>
<dbReference type="OrthoDB" id="4030632at2"/>
<protein>
    <recommendedName>
        <fullName evidence="2">Aminoglycoside phosphotransferase domain-containing protein</fullName>
    </recommendedName>
</protein>
<organism evidence="3 4">
    <name type="scientific">Paenibacillus selenitireducens</name>
    <dbReference type="NCBI Taxonomy" id="1324314"/>
    <lineage>
        <taxon>Bacteria</taxon>
        <taxon>Bacillati</taxon>
        <taxon>Bacillota</taxon>
        <taxon>Bacilli</taxon>
        <taxon>Bacillales</taxon>
        <taxon>Paenibacillaceae</taxon>
        <taxon>Paenibacillus</taxon>
    </lineage>
</organism>
<comment type="caution">
    <text evidence="3">The sequence shown here is derived from an EMBL/GenBank/DDBJ whole genome shotgun (WGS) entry which is preliminary data.</text>
</comment>
<accession>A0A1T2X1R6</accession>
<dbReference type="InterPro" id="IPR050249">
    <property type="entry name" value="Pseudomonas-type_ThrB"/>
</dbReference>
<dbReference type="Gene3D" id="3.90.1200.10">
    <property type="match status" value="1"/>
</dbReference>
<reference evidence="3 4" key="1">
    <citation type="submission" date="2017-01" db="EMBL/GenBank/DDBJ databases">
        <title>Genome analysis of Paenibacillus selenitrireducens ES3-24.</title>
        <authorList>
            <person name="Xu D."/>
            <person name="Yao R."/>
            <person name="Zheng S."/>
        </authorList>
    </citation>
    <scope>NUCLEOTIDE SEQUENCE [LARGE SCALE GENOMIC DNA]</scope>
    <source>
        <strain evidence="3 4">ES3-24</strain>
    </source>
</reference>
<evidence type="ECO:0000256" key="1">
    <source>
        <dbReference type="ARBA" id="ARBA00038240"/>
    </source>
</evidence>
<dbReference type="Pfam" id="PF01636">
    <property type="entry name" value="APH"/>
    <property type="match status" value="1"/>
</dbReference>
<dbReference type="PANTHER" id="PTHR21064:SF6">
    <property type="entry name" value="AMINOGLYCOSIDE PHOSPHOTRANSFERASE DOMAIN-CONTAINING PROTEIN"/>
    <property type="match status" value="1"/>
</dbReference>
<evidence type="ECO:0000259" key="2">
    <source>
        <dbReference type="Pfam" id="PF01636"/>
    </source>
</evidence>
<sequence length="328" mass="38393">MVSQDQLKSAAASFQFDADTLVFISNSCNEVYRFTKNHQNYILRFSEKPLEFVGKIKAEVDWVSYLAQHSVGVSLPIETINHQLTDVFSVGDKWYIATAFHMAPGEVFNTTNPRLWGPDIFRKWGETMGRMHLITKSYDDAHVAVKRDHWSIWNIENPHLHQGSYQILLDKLKSLENSITALPKDRHSYGLIHNDFHPYNFHIENGDITVFDFDDSIYGWFALDIAIAATHAVWWGSPQDDRESKNEFARRFLDEFLQGYFKHNQLDRYWIEQIPMFMDYRNICSFFWWLNGWDGDDSKLNTFQQKAIVDAVELIQKGLPFDGCDIRM</sequence>
<evidence type="ECO:0000313" key="4">
    <source>
        <dbReference type="Proteomes" id="UP000190188"/>
    </source>
</evidence>
<dbReference type="GO" id="GO:0004413">
    <property type="term" value="F:homoserine kinase activity"/>
    <property type="evidence" value="ECO:0007669"/>
    <property type="project" value="TreeGrafter"/>
</dbReference>
<dbReference type="RefSeq" id="WP_078502373.1">
    <property type="nucleotide sequence ID" value="NZ_MSZX01000014.1"/>
</dbReference>
<evidence type="ECO:0000313" key="3">
    <source>
        <dbReference type="EMBL" id="OPA73802.1"/>
    </source>
</evidence>
<dbReference type="SUPFAM" id="SSF56112">
    <property type="entry name" value="Protein kinase-like (PK-like)"/>
    <property type="match status" value="1"/>
</dbReference>
<keyword evidence="4" id="KW-1185">Reference proteome</keyword>
<dbReference type="InterPro" id="IPR002575">
    <property type="entry name" value="Aminoglycoside_PTrfase"/>
</dbReference>
<dbReference type="PANTHER" id="PTHR21064">
    <property type="entry name" value="AMINOGLYCOSIDE PHOSPHOTRANSFERASE DOMAIN-CONTAINING PROTEIN-RELATED"/>
    <property type="match status" value="1"/>
</dbReference>
<gene>
    <name evidence="3" type="ORF">BVG16_27375</name>
</gene>
<dbReference type="GO" id="GO:0009088">
    <property type="term" value="P:threonine biosynthetic process"/>
    <property type="evidence" value="ECO:0007669"/>
    <property type="project" value="TreeGrafter"/>
</dbReference>
<dbReference type="STRING" id="1324314.BVG16_27375"/>
<feature type="domain" description="Aminoglycoside phosphotransferase" evidence="2">
    <location>
        <begin position="29"/>
        <end position="256"/>
    </location>
</feature>
<dbReference type="InterPro" id="IPR011009">
    <property type="entry name" value="Kinase-like_dom_sf"/>
</dbReference>
<name>A0A1T2X1R6_9BACL</name>